<evidence type="ECO:0000313" key="6">
    <source>
        <dbReference type="Proteomes" id="UP000178826"/>
    </source>
</evidence>
<dbReference type="GO" id="GO:0022627">
    <property type="term" value="C:cytosolic small ribosomal subunit"/>
    <property type="evidence" value="ECO:0007669"/>
    <property type="project" value="TreeGrafter"/>
</dbReference>
<dbReference type="InterPro" id="IPR050437">
    <property type="entry name" value="Ribos_protein_bS1-like"/>
</dbReference>
<evidence type="ECO:0000256" key="1">
    <source>
        <dbReference type="ARBA" id="ARBA00006767"/>
    </source>
</evidence>
<name>A0A1G2IAG9_9BACT</name>
<dbReference type="AlphaFoldDB" id="A0A1G2IAG9"/>
<dbReference type="EMBL" id="MHOZ01000050">
    <property type="protein sequence ID" value="OGZ71796.1"/>
    <property type="molecule type" value="Genomic_DNA"/>
</dbReference>
<evidence type="ECO:0000313" key="5">
    <source>
        <dbReference type="EMBL" id="OGZ71796.1"/>
    </source>
</evidence>
<reference evidence="5 6" key="1">
    <citation type="journal article" date="2016" name="Nat. Commun.">
        <title>Thousands of microbial genomes shed light on interconnected biogeochemical processes in an aquifer system.</title>
        <authorList>
            <person name="Anantharaman K."/>
            <person name="Brown C.T."/>
            <person name="Hug L.A."/>
            <person name="Sharon I."/>
            <person name="Castelle C.J."/>
            <person name="Probst A.J."/>
            <person name="Thomas B.C."/>
            <person name="Singh A."/>
            <person name="Wilkins M.J."/>
            <person name="Karaoz U."/>
            <person name="Brodie E.L."/>
            <person name="Williams K.H."/>
            <person name="Hubbard S.S."/>
            <person name="Banfield J.F."/>
        </authorList>
    </citation>
    <scope>NUCLEOTIDE SEQUENCE [LARGE SCALE GENOMIC DNA]</scope>
</reference>
<dbReference type="PROSITE" id="PS50126">
    <property type="entry name" value="S1"/>
    <property type="match status" value="4"/>
</dbReference>
<dbReference type="CDD" id="cd04465">
    <property type="entry name" value="S1_RPS1_repeat_ec2_hs2"/>
    <property type="match status" value="1"/>
</dbReference>
<protein>
    <submittedName>
        <fullName evidence="5">30S ribosomal protein S1</fullName>
    </submittedName>
</protein>
<evidence type="ECO:0000256" key="3">
    <source>
        <dbReference type="ARBA" id="ARBA00023274"/>
    </source>
</evidence>
<dbReference type="SMART" id="SM00316">
    <property type="entry name" value="S1"/>
    <property type="match status" value="4"/>
</dbReference>
<feature type="domain" description="S1 motif" evidence="4">
    <location>
        <begin position="105"/>
        <end position="183"/>
    </location>
</feature>
<evidence type="ECO:0000259" key="4">
    <source>
        <dbReference type="PROSITE" id="PS50126"/>
    </source>
</evidence>
<dbReference type="Proteomes" id="UP000178826">
    <property type="component" value="Unassembled WGS sequence"/>
</dbReference>
<keyword evidence="2 5" id="KW-0689">Ribosomal protein</keyword>
<dbReference type="Gene3D" id="2.40.50.140">
    <property type="entry name" value="Nucleic acid-binding proteins"/>
    <property type="match status" value="4"/>
</dbReference>
<sequence length="398" mass="44555">MTKETIFKKSKDASSPLQIGATIEGKVVARDRSSLFVDLGICGTGIIFGREFYRAKDVIKNLAIGDKVYAKITELENEEGYIELSLRDATKEISWQKLQNIKNSGEVLNVKITGVNKGGLLTNLDGIQAFLPVSQLAPEHYPRVADADKQKILKELHKFVGKTMDVKILDLLARENKLILSEKAKSEEKLKEILKDFKKGDTIEGEITGIADFGAFIKFPLSPTNFGDKMQKKISDEIDTPKLVGDEPAEALAKEGSSDEEPSKSSQIEGLIHISELDWQLVENPAEVVKVGEIVKAKIININNNQVFLSLKALKQNPWEEIEKQYKKGDTIKGKVTKYSAFGAFVEIMPKIRGLCHISEFSSKDEMEKSLKIGESYDFQILLIEPKEHRMSLKLKKE</sequence>
<keyword evidence="3" id="KW-0687">Ribonucleoprotein</keyword>
<feature type="domain" description="S1 motif" evidence="4">
    <location>
        <begin position="20"/>
        <end position="87"/>
    </location>
</feature>
<organism evidence="5 6">
    <name type="scientific">Candidatus Staskawiczbacteria bacterium RIFCSPLOWO2_01_FULL_37_25b</name>
    <dbReference type="NCBI Taxonomy" id="1802213"/>
    <lineage>
        <taxon>Bacteria</taxon>
        <taxon>Candidatus Staskawicziibacteriota</taxon>
    </lineage>
</organism>
<feature type="domain" description="S1 motif" evidence="4">
    <location>
        <begin position="200"/>
        <end position="312"/>
    </location>
</feature>
<dbReference type="PANTHER" id="PTHR10724">
    <property type="entry name" value="30S RIBOSOMAL PROTEIN S1"/>
    <property type="match status" value="1"/>
</dbReference>
<accession>A0A1G2IAG9</accession>
<dbReference type="GO" id="GO:0006412">
    <property type="term" value="P:translation"/>
    <property type="evidence" value="ECO:0007669"/>
    <property type="project" value="TreeGrafter"/>
</dbReference>
<dbReference type="PANTHER" id="PTHR10724:SF7">
    <property type="entry name" value="SMALL RIBOSOMAL SUBUNIT PROTEIN BS1C"/>
    <property type="match status" value="1"/>
</dbReference>
<dbReference type="Pfam" id="PF00575">
    <property type="entry name" value="S1"/>
    <property type="match status" value="4"/>
</dbReference>
<evidence type="ECO:0000256" key="2">
    <source>
        <dbReference type="ARBA" id="ARBA00022980"/>
    </source>
</evidence>
<gene>
    <name evidence="5" type="ORF">A2998_00640</name>
</gene>
<dbReference type="GO" id="GO:0003735">
    <property type="term" value="F:structural constituent of ribosome"/>
    <property type="evidence" value="ECO:0007669"/>
    <property type="project" value="TreeGrafter"/>
</dbReference>
<comment type="similarity">
    <text evidence="1">Belongs to the bacterial ribosomal protein bS1 family.</text>
</comment>
<feature type="domain" description="S1 motif" evidence="4">
    <location>
        <begin position="329"/>
        <end position="396"/>
    </location>
</feature>
<proteinExistence type="inferred from homology"/>
<dbReference type="InterPro" id="IPR003029">
    <property type="entry name" value="S1_domain"/>
</dbReference>
<comment type="caution">
    <text evidence="5">The sequence shown here is derived from an EMBL/GenBank/DDBJ whole genome shotgun (WGS) entry which is preliminary data.</text>
</comment>
<dbReference type="SUPFAM" id="SSF50249">
    <property type="entry name" value="Nucleic acid-binding proteins"/>
    <property type="match status" value="4"/>
</dbReference>
<dbReference type="InterPro" id="IPR012340">
    <property type="entry name" value="NA-bd_OB-fold"/>
</dbReference>
<dbReference type="GO" id="GO:0003729">
    <property type="term" value="F:mRNA binding"/>
    <property type="evidence" value="ECO:0007669"/>
    <property type="project" value="TreeGrafter"/>
</dbReference>